<dbReference type="Gene3D" id="3.30.420.10">
    <property type="entry name" value="Ribonuclease H-like superfamily/Ribonuclease H"/>
    <property type="match status" value="1"/>
</dbReference>
<dbReference type="PANTHER" id="PTHR46068">
    <property type="entry name" value="PROTEIN CBG27172"/>
    <property type="match status" value="1"/>
</dbReference>
<proteinExistence type="predicted"/>
<dbReference type="AlphaFoldDB" id="A0A914EJ60"/>
<dbReference type="GO" id="GO:0003676">
    <property type="term" value="F:nucleic acid binding"/>
    <property type="evidence" value="ECO:0007669"/>
    <property type="project" value="InterPro"/>
</dbReference>
<evidence type="ECO:0000313" key="1">
    <source>
        <dbReference type="Proteomes" id="UP000887540"/>
    </source>
</evidence>
<dbReference type="PANTHER" id="PTHR46068:SF1">
    <property type="entry name" value="TRANSPOSASE IS30-LIKE HTH DOMAIN-CONTAINING PROTEIN"/>
    <property type="match status" value="1"/>
</dbReference>
<organism evidence="1 2">
    <name type="scientific">Acrobeloides nanus</name>
    <dbReference type="NCBI Taxonomy" id="290746"/>
    <lineage>
        <taxon>Eukaryota</taxon>
        <taxon>Metazoa</taxon>
        <taxon>Ecdysozoa</taxon>
        <taxon>Nematoda</taxon>
        <taxon>Chromadorea</taxon>
        <taxon>Rhabditida</taxon>
        <taxon>Tylenchina</taxon>
        <taxon>Cephalobomorpha</taxon>
        <taxon>Cephaloboidea</taxon>
        <taxon>Cephalobidae</taxon>
        <taxon>Acrobeloides</taxon>
    </lineage>
</organism>
<protein>
    <submittedName>
        <fullName evidence="2">Transposase</fullName>
    </submittedName>
</protein>
<sequence>MNEFRGGIIRMFEQGKNGYQVAQDMNLHARTVNRIINVPDFIQVDNSPQRKNGEWPPNSPDLNVMDYSIWSILEAEACSKPHQSIEALKKSLVKAWNAILQDIIDKAVDDFSKRLKKCIEAGGGHFENK</sequence>
<reference evidence="2" key="1">
    <citation type="submission" date="2022-11" db="UniProtKB">
        <authorList>
            <consortium name="WormBaseParasite"/>
        </authorList>
    </citation>
    <scope>IDENTIFICATION</scope>
</reference>
<dbReference type="WBParaSite" id="ACRNAN_scaffold8502.g28165.t1">
    <property type="protein sequence ID" value="ACRNAN_scaffold8502.g28165.t1"/>
    <property type="gene ID" value="ACRNAN_scaffold8502.g28165"/>
</dbReference>
<dbReference type="InterPro" id="IPR036397">
    <property type="entry name" value="RNaseH_sf"/>
</dbReference>
<dbReference type="Proteomes" id="UP000887540">
    <property type="component" value="Unplaced"/>
</dbReference>
<name>A0A914EJ60_9BILA</name>
<evidence type="ECO:0000313" key="2">
    <source>
        <dbReference type="WBParaSite" id="ACRNAN_scaffold8502.g28165.t1"/>
    </source>
</evidence>
<keyword evidence="1" id="KW-1185">Reference proteome</keyword>
<accession>A0A914EJ60</accession>